<evidence type="ECO:0000256" key="1">
    <source>
        <dbReference type="ARBA" id="ARBA00002521"/>
    </source>
</evidence>
<dbReference type="NCBIfam" id="TIGR00500">
    <property type="entry name" value="met_pdase_I"/>
    <property type="match status" value="1"/>
</dbReference>
<evidence type="ECO:0000256" key="6">
    <source>
        <dbReference type="HAMAP-Rule" id="MF_01974"/>
    </source>
</evidence>
<dbReference type="PRINTS" id="PR00599">
    <property type="entry name" value="MAPEPTIDASE"/>
</dbReference>
<dbReference type="Pfam" id="PF00557">
    <property type="entry name" value="Peptidase_M24"/>
    <property type="match status" value="1"/>
</dbReference>
<evidence type="ECO:0000256" key="2">
    <source>
        <dbReference type="ARBA" id="ARBA00022438"/>
    </source>
</evidence>
<evidence type="ECO:0000256" key="7">
    <source>
        <dbReference type="RuleBase" id="RU003653"/>
    </source>
</evidence>
<dbReference type="GO" id="GO:0005829">
    <property type="term" value="C:cytosol"/>
    <property type="evidence" value="ECO:0007669"/>
    <property type="project" value="TreeGrafter"/>
</dbReference>
<feature type="binding site" evidence="6">
    <location>
        <position position="94"/>
    </location>
    <ligand>
        <name>a divalent metal cation</name>
        <dbReference type="ChEBI" id="CHEBI:60240"/>
        <label>1</label>
    </ligand>
</feature>
<dbReference type="GO" id="GO:0004239">
    <property type="term" value="F:initiator methionyl aminopeptidase activity"/>
    <property type="evidence" value="ECO:0007669"/>
    <property type="project" value="UniProtKB-UniRule"/>
</dbReference>
<sequence length="250" mass="27572">MIVLKSKSELEKMRKAGRLVAEMHQLMREKIKPGVTTLELDRFAEAQCKKWKARPAFKGYGGFPFTICASPNEQVVHGFPNKQPLREGDILSIDFGLIIDGFYGDSAVTIPVGKIDETTQRLLDVTKESLEMGIAAAEPGKRLSDISHAVQTRVELDHFSVVREFVGHGIGRQLHEEPQIPNYGPPGRGPQLKPGMTLAIEPMVNIGLPAVKVLEDGWTAVTIDGRRSAHFEHTIAITENGPEILTCLDD</sequence>
<comment type="similarity">
    <text evidence="6">Belongs to the peptidase M24A family. Methionine aminopeptidase type 1 subfamily.</text>
</comment>
<feature type="binding site" evidence="6">
    <location>
        <position position="175"/>
    </location>
    <ligand>
        <name>substrate</name>
    </ligand>
</feature>
<dbReference type="STRING" id="1122189.SAMN02745165_03398"/>
<dbReference type="GO" id="GO:0070006">
    <property type="term" value="F:metalloaminopeptidase activity"/>
    <property type="evidence" value="ECO:0007669"/>
    <property type="project" value="UniProtKB-UniRule"/>
</dbReference>
<protein>
    <recommendedName>
        <fullName evidence="6 7">Methionine aminopeptidase</fullName>
        <shortName evidence="6">MAP</shortName>
        <shortName evidence="6">MetAP</shortName>
        <ecNumber evidence="6 7">3.4.11.18</ecNumber>
    </recommendedName>
    <alternativeName>
        <fullName evidence="6">Peptidase M</fullName>
    </alternativeName>
</protein>
<dbReference type="PANTHER" id="PTHR43330:SF27">
    <property type="entry name" value="METHIONINE AMINOPEPTIDASE"/>
    <property type="match status" value="1"/>
</dbReference>
<comment type="subunit">
    <text evidence="6">Monomer.</text>
</comment>
<keyword evidence="10" id="KW-1185">Reference proteome</keyword>
<proteinExistence type="inferred from homology"/>
<feature type="binding site" evidence="6">
    <location>
        <position position="201"/>
    </location>
    <ligand>
        <name>a divalent metal cation</name>
        <dbReference type="ChEBI" id="CHEBI:60240"/>
        <label>2</label>
        <note>catalytic</note>
    </ligand>
</feature>
<dbReference type="PANTHER" id="PTHR43330">
    <property type="entry name" value="METHIONINE AMINOPEPTIDASE"/>
    <property type="match status" value="1"/>
</dbReference>
<dbReference type="Gene3D" id="3.90.230.10">
    <property type="entry name" value="Creatinase/methionine aminopeptidase superfamily"/>
    <property type="match status" value="1"/>
</dbReference>
<organism evidence="9 10">
    <name type="scientific">Malonomonas rubra DSM 5091</name>
    <dbReference type="NCBI Taxonomy" id="1122189"/>
    <lineage>
        <taxon>Bacteria</taxon>
        <taxon>Pseudomonadati</taxon>
        <taxon>Thermodesulfobacteriota</taxon>
        <taxon>Desulfuromonadia</taxon>
        <taxon>Desulfuromonadales</taxon>
        <taxon>Geopsychrobacteraceae</taxon>
        <taxon>Malonomonas</taxon>
    </lineage>
</organism>
<evidence type="ECO:0000313" key="9">
    <source>
        <dbReference type="EMBL" id="SHJ86908.1"/>
    </source>
</evidence>
<comment type="cofactor">
    <cofactor evidence="6">
        <name>Co(2+)</name>
        <dbReference type="ChEBI" id="CHEBI:48828"/>
    </cofactor>
    <cofactor evidence="6">
        <name>Zn(2+)</name>
        <dbReference type="ChEBI" id="CHEBI:29105"/>
    </cofactor>
    <cofactor evidence="6">
        <name>Mn(2+)</name>
        <dbReference type="ChEBI" id="CHEBI:29035"/>
    </cofactor>
    <cofactor evidence="6">
        <name>Fe(2+)</name>
        <dbReference type="ChEBI" id="CHEBI:29033"/>
    </cofactor>
    <text evidence="6">Binds 2 divalent metal cations per subunit. Has a high-affinity and a low affinity metal-binding site. The true nature of the physiological cofactor is under debate. The enzyme is active with cobalt, zinc, manganese or divalent iron ions. Most likely, methionine aminopeptidases function as mononuclear Fe(2+)-metalloproteases under physiological conditions, and the catalytically relevant metal-binding site has been assigned to the histidine-containing high-affinity site.</text>
</comment>
<comment type="catalytic activity">
    <reaction evidence="6 7">
        <text>Release of N-terminal amino acids, preferentially methionine, from peptides and arylamides.</text>
        <dbReference type="EC" id="3.4.11.18"/>
    </reaction>
</comment>
<dbReference type="InterPro" id="IPR036005">
    <property type="entry name" value="Creatinase/aminopeptidase-like"/>
</dbReference>
<dbReference type="HAMAP" id="MF_01974">
    <property type="entry name" value="MetAP_1"/>
    <property type="match status" value="1"/>
</dbReference>
<gene>
    <name evidence="6" type="primary">map</name>
    <name evidence="9" type="ORF">SAMN02745165_03398</name>
</gene>
<dbReference type="SUPFAM" id="SSF55920">
    <property type="entry name" value="Creatinase/aminopeptidase"/>
    <property type="match status" value="1"/>
</dbReference>
<keyword evidence="5 6" id="KW-0378">Hydrolase</keyword>
<name>A0A1M6MTR9_MALRU</name>
<keyword evidence="4 6" id="KW-0479">Metal-binding</keyword>
<feature type="binding site" evidence="6">
    <location>
        <position position="105"/>
    </location>
    <ligand>
        <name>a divalent metal cation</name>
        <dbReference type="ChEBI" id="CHEBI:60240"/>
        <label>1</label>
    </ligand>
</feature>
<dbReference type="EMBL" id="FQZT01000021">
    <property type="protein sequence ID" value="SHJ86908.1"/>
    <property type="molecule type" value="Genomic_DNA"/>
</dbReference>
<dbReference type="InterPro" id="IPR000994">
    <property type="entry name" value="Pept_M24"/>
</dbReference>
<feature type="binding site" evidence="6">
    <location>
        <position position="168"/>
    </location>
    <ligand>
        <name>a divalent metal cation</name>
        <dbReference type="ChEBI" id="CHEBI:60240"/>
        <label>2</label>
        <note>catalytic</note>
    </ligand>
</feature>
<feature type="binding site" evidence="6">
    <location>
        <position position="105"/>
    </location>
    <ligand>
        <name>a divalent metal cation</name>
        <dbReference type="ChEBI" id="CHEBI:60240"/>
        <label>2</label>
        <note>catalytic</note>
    </ligand>
</feature>
<dbReference type="GO" id="GO:0046872">
    <property type="term" value="F:metal ion binding"/>
    <property type="evidence" value="ECO:0007669"/>
    <property type="project" value="UniProtKB-UniRule"/>
</dbReference>
<dbReference type="InterPro" id="IPR002467">
    <property type="entry name" value="Pept_M24A_MAP1"/>
</dbReference>
<dbReference type="OrthoDB" id="9802055at2"/>
<accession>A0A1M6MTR9</accession>
<dbReference type="CDD" id="cd01086">
    <property type="entry name" value="MetAP1"/>
    <property type="match status" value="1"/>
</dbReference>
<keyword evidence="2 6" id="KW-0031">Aminopeptidase</keyword>
<evidence type="ECO:0000256" key="5">
    <source>
        <dbReference type="ARBA" id="ARBA00022801"/>
    </source>
</evidence>
<evidence type="ECO:0000256" key="3">
    <source>
        <dbReference type="ARBA" id="ARBA00022670"/>
    </source>
</evidence>
<dbReference type="EC" id="3.4.11.18" evidence="6 7"/>
<evidence type="ECO:0000313" key="10">
    <source>
        <dbReference type="Proteomes" id="UP000184171"/>
    </source>
</evidence>
<dbReference type="GO" id="GO:0006508">
    <property type="term" value="P:proteolysis"/>
    <property type="evidence" value="ECO:0007669"/>
    <property type="project" value="UniProtKB-KW"/>
</dbReference>
<comment type="function">
    <text evidence="1 6">Removes the N-terminal methionine from nascent proteins. The N-terminal methionine is often cleaved when the second residue in the primary sequence is small and uncharged (Met-Ala-, Cys, Gly, Pro, Ser, Thr, or Val). Requires deformylation of the N(alpha)-formylated initiator methionine before it can be hydrolyzed.</text>
</comment>
<feature type="binding site" evidence="6">
    <location>
        <position position="77"/>
    </location>
    <ligand>
        <name>substrate</name>
    </ligand>
</feature>
<dbReference type="AlphaFoldDB" id="A0A1M6MTR9"/>
<dbReference type="Proteomes" id="UP000184171">
    <property type="component" value="Unassembled WGS sequence"/>
</dbReference>
<evidence type="ECO:0000259" key="8">
    <source>
        <dbReference type="Pfam" id="PF00557"/>
    </source>
</evidence>
<feature type="binding site" evidence="6">
    <location>
        <position position="232"/>
    </location>
    <ligand>
        <name>a divalent metal cation</name>
        <dbReference type="ChEBI" id="CHEBI:60240"/>
        <label>1</label>
    </ligand>
</feature>
<dbReference type="InterPro" id="IPR001714">
    <property type="entry name" value="Pept_M24_MAP"/>
</dbReference>
<reference evidence="9 10" key="1">
    <citation type="submission" date="2016-11" db="EMBL/GenBank/DDBJ databases">
        <authorList>
            <person name="Jaros S."/>
            <person name="Januszkiewicz K."/>
            <person name="Wedrychowicz H."/>
        </authorList>
    </citation>
    <scope>NUCLEOTIDE SEQUENCE [LARGE SCALE GENOMIC DNA]</scope>
    <source>
        <strain evidence="9 10">DSM 5091</strain>
    </source>
</reference>
<dbReference type="PROSITE" id="PS00680">
    <property type="entry name" value="MAP_1"/>
    <property type="match status" value="1"/>
</dbReference>
<dbReference type="RefSeq" id="WP_072909926.1">
    <property type="nucleotide sequence ID" value="NZ_FQZT01000021.1"/>
</dbReference>
<feature type="binding site" evidence="6">
    <location>
        <position position="232"/>
    </location>
    <ligand>
        <name>a divalent metal cation</name>
        <dbReference type="ChEBI" id="CHEBI:60240"/>
        <label>2</label>
        <note>catalytic</note>
    </ligand>
</feature>
<keyword evidence="3 6" id="KW-0645">Protease</keyword>
<evidence type="ECO:0000256" key="4">
    <source>
        <dbReference type="ARBA" id="ARBA00022723"/>
    </source>
</evidence>
<feature type="domain" description="Peptidase M24" evidence="8">
    <location>
        <begin position="11"/>
        <end position="239"/>
    </location>
</feature>